<gene>
    <name evidence="1" type="ORF">PMZ80_006122</name>
</gene>
<organism evidence="1 2">
    <name type="scientific">Knufia obscura</name>
    <dbReference type="NCBI Taxonomy" id="1635080"/>
    <lineage>
        <taxon>Eukaryota</taxon>
        <taxon>Fungi</taxon>
        <taxon>Dikarya</taxon>
        <taxon>Ascomycota</taxon>
        <taxon>Pezizomycotina</taxon>
        <taxon>Eurotiomycetes</taxon>
        <taxon>Chaetothyriomycetidae</taxon>
        <taxon>Chaetothyriales</taxon>
        <taxon>Trichomeriaceae</taxon>
        <taxon>Knufia</taxon>
    </lineage>
</organism>
<protein>
    <submittedName>
        <fullName evidence="1">Uncharacterized protein</fullName>
    </submittedName>
</protein>
<sequence length="347" mass="39008">MGRYDLHEDEAPVYNMNITGAEFPPITVDAAARIRSELSSRKTEYVQECIKMQKDRETAAERVEEGKAFVTELLASAPEERMDFYRDLFPPNASYTVSGSMLQNNPGRESTPDEFLGSLLDISLSKELDHDAATVIGRNTYGHFIVDEPIDISRLPLWLVKSTRTLEFKGFPGTYVVDLHLARQSAPEVSKNDNQAMVESHMAMRVENGRPLVMQSHRGTGLETIPQPAQYVSPQTWPEDRSAPTVEIVVYFVDTKTPSNEYRAGIVAIYDTLANTVTSAEPCFFYRNSTSEMPVDKDGTDMDNHWGNPQSWLQLKDEQEVEAKLKDDDTEEMRDVWADAVAAGLIS</sequence>
<evidence type="ECO:0000313" key="1">
    <source>
        <dbReference type="EMBL" id="KAK5942167.1"/>
    </source>
</evidence>
<dbReference type="EMBL" id="JAVHJV010000006">
    <property type="protein sequence ID" value="KAK5942167.1"/>
    <property type="molecule type" value="Genomic_DNA"/>
</dbReference>
<comment type="caution">
    <text evidence="1">The sequence shown here is derived from an EMBL/GenBank/DDBJ whole genome shotgun (WGS) entry which is preliminary data.</text>
</comment>
<reference evidence="1 2" key="1">
    <citation type="journal article" date="2023" name="Res Sq">
        <title>Genomic and morphological characterization of Knufia obscura isolated from the Mars 2020 spacecraft assembly facility.</title>
        <authorList>
            <person name="Chander A.M."/>
            <person name="Teixeira M.M."/>
            <person name="Singh N.K."/>
            <person name="Williams M.P."/>
            <person name="Parker C.W."/>
            <person name="Leo P."/>
            <person name="Stajich J.E."/>
            <person name="Torok T."/>
            <person name="Tighe S."/>
            <person name="Mason C.E."/>
            <person name="Venkateswaran K."/>
        </authorList>
    </citation>
    <scope>NUCLEOTIDE SEQUENCE [LARGE SCALE GENOMIC DNA]</scope>
    <source>
        <strain evidence="1 2">CCFEE 5817</strain>
    </source>
</reference>
<keyword evidence="2" id="KW-1185">Reference proteome</keyword>
<evidence type="ECO:0000313" key="2">
    <source>
        <dbReference type="Proteomes" id="UP001334248"/>
    </source>
</evidence>
<dbReference type="RefSeq" id="XP_064730257.1">
    <property type="nucleotide sequence ID" value="XM_064874535.1"/>
</dbReference>
<dbReference type="Proteomes" id="UP001334248">
    <property type="component" value="Unassembled WGS sequence"/>
</dbReference>
<name>A0ABR0RNG5_9EURO</name>
<proteinExistence type="predicted"/>
<dbReference type="GeneID" id="89999571"/>
<accession>A0ABR0RNG5</accession>